<protein>
    <recommendedName>
        <fullName evidence="4">Zinc finger GRF-type domain-containing protein</fullName>
    </recommendedName>
</protein>
<evidence type="ECO:0000313" key="3">
    <source>
        <dbReference type="Proteomes" id="UP001372338"/>
    </source>
</evidence>
<evidence type="ECO:0000256" key="1">
    <source>
        <dbReference type="SAM" id="Phobius"/>
    </source>
</evidence>
<keyword evidence="3" id="KW-1185">Reference proteome</keyword>
<keyword evidence="1" id="KW-1133">Transmembrane helix</keyword>
<reference evidence="2 3" key="1">
    <citation type="submission" date="2024-01" db="EMBL/GenBank/DDBJ databases">
        <title>The genomes of 5 underutilized Papilionoideae crops provide insights into root nodulation and disease resistanc.</title>
        <authorList>
            <person name="Yuan L."/>
        </authorList>
    </citation>
    <scope>NUCLEOTIDE SEQUENCE [LARGE SCALE GENOMIC DNA]</scope>
    <source>
        <strain evidence="2">ZHUSHIDOU_FW_LH</strain>
        <tissue evidence="2">Leaf</tissue>
    </source>
</reference>
<evidence type="ECO:0008006" key="4">
    <source>
        <dbReference type="Google" id="ProtNLM"/>
    </source>
</evidence>
<evidence type="ECO:0000313" key="2">
    <source>
        <dbReference type="EMBL" id="KAK7267215.1"/>
    </source>
</evidence>
<comment type="caution">
    <text evidence="2">The sequence shown here is derived from an EMBL/GenBank/DDBJ whole genome shotgun (WGS) entry which is preliminary data.</text>
</comment>
<accession>A0AAN9F2H4</accession>
<proteinExistence type="predicted"/>
<name>A0AAN9F2H4_CROPI</name>
<keyword evidence="1" id="KW-0812">Transmembrane</keyword>
<keyword evidence="1" id="KW-0472">Membrane</keyword>
<organism evidence="2 3">
    <name type="scientific">Crotalaria pallida</name>
    <name type="common">Smooth rattlebox</name>
    <name type="synonym">Crotalaria striata</name>
    <dbReference type="NCBI Taxonomy" id="3830"/>
    <lineage>
        <taxon>Eukaryota</taxon>
        <taxon>Viridiplantae</taxon>
        <taxon>Streptophyta</taxon>
        <taxon>Embryophyta</taxon>
        <taxon>Tracheophyta</taxon>
        <taxon>Spermatophyta</taxon>
        <taxon>Magnoliopsida</taxon>
        <taxon>eudicotyledons</taxon>
        <taxon>Gunneridae</taxon>
        <taxon>Pentapetalae</taxon>
        <taxon>rosids</taxon>
        <taxon>fabids</taxon>
        <taxon>Fabales</taxon>
        <taxon>Fabaceae</taxon>
        <taxon>Papilionoideae</taxon>
        <taxon>50 kb inversion clade</taxon>
        <taxon>genistoids sensu lato</taxon>
        <taxon>core genistoids</taxon>
        <taxon>Crotalarieae</taxon>
        <taxon>Crotalaria</taxon>
    </lineage>
</organism>
<dbReference type="Proteomes" id="UP001372338">
    <property type="component" value="Unassembled WGS sequence"/>
</dbReference>
<dbReference type="AlphaFoldDB" id="A0AAN9F2H4"/>
<dbReference type="EMBL" id="JAYWIO010000004">
    <property type="protein sequence ID" value="KAK7267215.1"/>
    <property type="molecule type" value="Genomic_DNA"/>
</dbReference>
<sequence>MNEPPLCKCEVEAILYTLRTVEHYGWRFWGFHLYERNVKDSGCGFFQWFSDKDEKERLIKGQRMMIGDLQAALDGTKSQLRSALIEVMLKKKELKGMKMELYEGRRRMKILCILCFFLFAFNLYLIRV</sequence>
<gene>
    <name evidence="2" type="ORF">RIF29_19880</name>
</gene>
<feature type="transmembrane region" description="Helical" evidence="1">
    <location>
        <begin position="108"/>
        <end position="126"/>
    </location>
</feature>